<proteinExistence type="predicted"/>
<dbReference type="AlphaFoldDB" id="A0A5E4CBU7"/>
<protein>
    <submittedName>
        <fullName evidence="2">Uncharacterized protein</fullName>
    </submittedName>
</protein>
<keyword evidence="3" id="KW-1185">Reference proteome</keyword>
<reference evidence="2" key="1">
    <citation type="submission" date="2019-04" db="EMBL/GenBank/DDBJ databases">
        <authorList>
            <person name="Alioto T."/>
            <person name="Alioto T."/>
        </authorList>
    </citation>
    <scope>NUCLEOTIDE SEQUENCE [LARGE SCALE GENOMIC DNA]</scope>
</reference>
<organism evidence="2 3">
    <name type="scientific">Marmota monax</name>
    <name type="common">Woodchuck</name>
    <dbReference type="NCBI Taxonomy" id="9995"/>
    <lineage>
        <taxon>Eukaryota</taxon>
        <taxon>Metazoa</taxon>
        <taxon>Chordata</taxon>
        <taxon>Craniata</taxon>
        <taxon>Vertebrata</taxon>
        <taxon>Euteleostomi</taxon>
        <taxon>Mammalia</taxon>
        <taxon>Eutheria</taxon>
        <taxon>Euarchontoglires</taxon>
        <taxon>Glires</taxon>
        <taxon>Rodentia</taxon>
        <taxon>Sciuromorpha</taxon>
        <taxon>Sciuridae</taxon>
        <taxon>Xerinae</taxon>
        <taxon>Marmotini</taxon>
        <taxon>Marmota</taxon>
    </lineage>
</organism>
<evidence type="ECO:0000313" key="2">
    <source>
        <dbReference type="EMBL" id="VTJ79205.1"/>
    </source>
</evidence>
<gene>
    <name evidence="2" type="ORF">MONAX_5E042863</name>
</gene>
<name>A0A5E4CBU7_MARMO</name>
<feature type="region of interest" description="Disordered" evidence="1">
    <location>
        <begin position="1"/>
        <end position="24"/>
    </location>
</feature>
<dbReference type="Proteomes" id="UP000335636">
    <property type="component" value="Unassembled WGS sequence"/>
</dbReference>
<sequence length="72" mass="8343">MSRNRSRDHLCRRRSGMDHNNRENETLEVLVPQRTPVPAPVEGRDVLVPLQGAIIDRCLRVSEHGPLRLHER</sequence>
<evidence type="ECO:0000313" key="3">
    <source>
        <dbReference type="Proteomes" id="UP000335636"/>
    </source>
</evidence>
<accession>A0A5E4CBU7</accession>
<comment type="caution">
    <text evidence="2">The sequence shown here is derived from an EMBL/GenBank/DDBJ whole genome shotgun (WGS) entry which is preliminary data.</text>
</comment>
<dbReference type="EMBL" id="CABDUW010001158">
    <property type="protein sequence ID" value="VTJ79205.1"/>
    <property type="molecule type" value="Genomic_DNA"/>
</dbReference>
<evidence type="ECO:0000256" key="1">
    <source>
        <dbReference type="SAM" id="MobiDB-lite"/>
    </source>
</evidence>